<organism evidence="8 9">
    <name type="scientific">SAR86 cluster bacterium</name>
    <dbReference type="NCBI Taxonomy" id="2030880"/>
    <lineage>
        <taxon>Bacteria</taxon>
        <taxon>Pseudomonadati</taxon>
        <taxon>Pseudomonadota</taxon>
        <taxon>Gammaproteobacteria</taxon>
        <taxon>SAR86 cluster</taxon>
    </lineage>
</organism>
<dbReference type="AlphaFoldDB" id="A0A2A4WXA1"/>
<dbReference type="Pfam" id="PF12698">
    <property type="entry name" value="ABC2_membrane_3"/>
    <property type="match status" value="1"/>
</dbReference>
<proteinExistence type="inferred from homology"/>
<evidence type="ECO:0000259" key="7">
    <source>
        <dbReference type="PROSITE" id="PS51012"/>
    </source>
</evidence>
<feature type="transmembrane region" description="Helical" evidence="6">
    <location>
        <begin position="334"/>
        <end position="357"/>
    </location>
</feature>
<gene>
    <name evidence="8" type="ORF">COB20_15165</name>
</gene>
<evidence type="ECO:0000313" key="8">
    <source>
        <dbReference type="EMBL" id="PCI74447.1"/>
    </source>
</evidence>
<feature type="domain" description="ABC transmembrane type-2" evidence="7">
    <location>
        <begin position="130"/>
        <end position="359"/>
    </location>
</feature>
<comment type="caution">
    <text evidence="8">The sequence shown here is derived from an EMBL/GenBank/DDBJ whole genome shotgun (WGS) entry which is preliminary data.</text>
</comment>
<evidence type="ECO:0000256" key="3">
    <source>
        <dbReference type="ARBA" id="ARBA00022692"/>
    </source>
</evidence>
<evidence type="ECO:0000256" key="4">
    <source>
        <dbReference type="ARBA" id="ARBA00022989"/>
    </source>
</evidence>
<sequence length="363" mass="40565">MPTKLQLHLSKVFLKIFLRDRQSIFFSLFFPIIFMTVFAFANNGEMDSIELGIVNNSASDVSTDFVQMLIDNPLFDVTLGEESELRTELVEGDQTMVLILPEDFDAQSNGAELQLLVDAAQVQQLGLIMPLLEQTLISIEREFRNIEPMFSLTIEDVQARSQRYLDFLLPGLMAFTLMQLSIAGSGFNIVEYRRKGILKRLFVTPIKPRDFITAIVLARMAIILIQLSVLILFAVFALDVSIVGNFASFYFIIMLGTFIFLCLGFCLGSVAKTQQAVMAVGNIVIFPQIFLSGVFYPIESMPELIQPIARTLPLSFVSTAMREIANNGASLLSIAPSLIGIAVWFVIAFILATRLFVWKEVAN</sequence>
<comment type="similarity">
    <text evidence="2 6">Belongs to the ABC-2 integral membrane protein family.</text>
</comment>
<keyword evidence="6" id="KW-1003">Cell membrane</keyword>
<feature type="transmembrane region" description="Helical" evidence="6">
    <location>
        <begin position="167"/>
        <end position="190"/>
    </location>
</feature>
<keyword evidence="3 6" id="KW-0812">Transmembrane</keyword>
<dbReference type="PROSITE" id="PS51012">
    <property type="entry name" value="ABC_TM2"/>
    <property type="match status" value="1"/>
</dbReference>
<accession>A0A2A4WXA1</accession>
<feature type="transmembrane region" description="Helical" evidence="6">
    <location>
        <begin position="249"/>
        <end position="270"/>
    </location>
</feature>
<dbReference type="InterPro" id="IPR052902">
    <property type="entry name" value="ABC-2_transporter"/>
</dbReference>
<evidence type="ECO:0000256" key="5">
    <source>
        <dbReference type="ARBA" id="ARBA00023136"/>
    </source>
</evidence>
<evidence type="ECO:0000256" key="6">
    <source>
        <dbReference type="RuleBase" id="RU361157"/>
    </source>
</evidence>
<name>A0A2A4WXA1_9GAMM</name>
<feature type="transmembrane region" description="Helical" evidence="6">
    <location>
        <begin position="24"/>
        <end position="41"/>
    </location>
</feature>
<dbReference type="PANTHER" id="PTHR43027">
    <property type="entry name" value="DOXORUBICIN RESISTANCE ABC TRANSPORTER PERMEASE PROTEIN DRRC-RELATED"/>
    <property type="match status" value="1"/>
</dbReference>
<evidence type="ECO:0000256" key="1">
    <source>
        <dbReference type="ARBA" id="ARBA00004141"/>
    </source>
</evidence>
<dbReference type="Gene3D" id="3.40.1710.10">
    <property type="entry name" value="abc type-2 transporter like domain"/>
    <property type="match status" value="1"/>
</dbReference>
<reference evidence="9" key="1">
    <citation type="submission" date="2017-08" db="EMBL/GenBank/DDBJ databases">
        <title>A dynamic microbial community with high functional redundancy inhabits the cold, oxic subseafloor aquifer.</title>
        <authorList>
            <person name="Tully B.J."/>
            <person name="Wheat C.G."/>
            <person name="Glazer B.T."/>
            <person name="Huber J.A."/>
        </authorList>
    </citation>
    <scope>NUCLEOTIDE SEQUENCE [LARGE SCALE GENOMIC DNA]</scope>
</reference>
<dbReference type="Proteomes" id="UP000218767">
    <property type="component" value="Unassembled WGS sequence"/>
</dbReference>
<evidence type="ECO:0000256" key="2">
    <source>
        <dbReference type="ARBA" id="ARBA00007783"/>
    </source>
</evidence>
<dbReference type="GO" id="GO:0043190">
    <property type="term" value="C:ATP-binding cassette (ABC) transporter complex"/>
    <property type="evidence" value="ECO:0007669"/>
    <property type="project" value="InterPro"/>
</dbReference>
<dbReference type="EMBL" id="NVUL01000103">
    <property type="protein sequence ID" value="PCI74447.1"/>
    <property type="molecule type" value="Genomic_DNA"/>
</dbReference>
<keyword evidence="6" id="KW-0813">Transport</keyword>
<dbReference type="PANTHER" id="PTHR43027:SF2">
    <property type="entry name" value="TRANSPORT PERMEASE PROTEIN"/>
    <property type="match status" value="1"/>
</dbReference>
<protein>
    <recommendedName>
        <fullName evidence="6">Transport permease protein</fullName>
    </recommendedName>
</protein>
<dbReference type="PRINTS" id="PR00164">
    <property type="entry name" value="ABC2TRNSPORT"/>
</dbReference>
<dbReference type="InterPro" id="IPR013525">
    <property type="entry name" value="ABC2_TM"/>
</dbReference>
<feature type="transmembrane region" description="Helical" evidence="6">
    <location>
        <begin position="211"/>
        <end position="237"/>
    </location>
</feature>
<keyword evidence="5 6" id="KW-0472">Membrane</keyword>
<dbReference type="InterPro" id="IPR000412">
    <property type="entry name" value="ABC_2_transport"/>
</dbReference>
<dbReference type="InterPro" id="IPR047817">
    <property type="entry name" value="ABC2_TM_bact-type"/>
</dbReference>
<keyword evidence="4 6" id="KW-1133">Transmembrane helix</keyword>
<evidence type="ECO:0000313" key="9">
    <source>
        <dbReference type="Proteomes" id="UP000218767"/>
    </source>
</evidence>
<comment type="subcellular location">
    <subcellularLocation>
        <location evidence="6">Cell inner membrane</location>
        <topology evidence="6">Multi-pass membrane protein</topology>
    </subcellularLocation>
    <subcellularLocation>
        <location evidence="1">Membrane</location>
        <topology evidence="1">Multi-pass membrane protein</topology>
    </subcellularLocation>
</comment>
<feature type="transmembrane region" description="Helical" evidence="6">
    <location>
        <begin position="277"/>
        <end position="298"/>
    </location>
</feature>
<dbReference type="GO" id="GO:0140359">
    <property type="term" value="F:ABC-type transporter activity"/>
    <property type="evidence" value="ECO:0007669"/>
    <property type="project" value="InterPro"/>
</dbReference>